<dbReference type="SUPFAM" id="SSF56784">
    <property type="entry name" value="HAD-like"/>
    <property type="match status" value="1"/>
</dbReference>
<dbReference type="Proteomes" id="UP000010474">
    <property type="component" value="Chromosome"/>
</dbReference>
<dbReference type="InterPro" id="IPR036412">
    <property type="entry name" value="HAD-like_sf"/>
</dbReference>
<dbReference type="InterPro" id="IPR012847">
    <property type="entry name" value="Sucrose_phosphatase_pln/cyn"/>
</dbReference>
<dbReference type="OrthoDB" id="9810101at2"/>
<dbReference type="SFLD" id="SFLDS00003">
    <property type="entry name" value="Haloacid_Dehalogenase"/>
    <property type="match status" value="1"/>
</dbReference>
<reference evidence="9" key="1">
    <citation type="journal article" date="2013" name="Proc. Natl. Acad. Sci. U.S.A.">
        <title>Improving the coverage of the cyanobacterial phylum using diversity-driven genome sequencing.</title>
        <authorList>
            <person name="Shih P.M."/>
            <person name="Wu D."/>
            <person name="Latifi A."/>
            <person name="Axen S.D."/>
            <person name="Fewer D.P."/>
            <person name="Talla E."/>
            <person name="Calteau A."/>
            <person name="Cai F."/>
            <person name="Tandeau de Marsac N."/>
            <person name="Rippka R."/>
            <person name="Herdman M."/>
            <person name="Sivonen K."/>
            <person name="Coursin T."/>
            <person name="Laurent T."/>
            <person name="Goodwin L."/>
            <person name="Nolan M."/>
            <person name="Davenport K.W."/>
            <person name="Han C.S."/>
            <person name="Rubin E.M."/>
            <person name="Eisen J.A."/>
            <person name="Woyke T."/>
            <person name="Gugger M."/>
            <person name="Kerfeld C.A."/>
        </authorList>
    </citation>
    <scope>NUCLEOTIDE SEQUENCE [LARGE SCALE GENOMIC DNA]</scope>
    <source>
        <strain evidence="9">ATCC 27899 / PCC 7122</strain>
    </source>
</reference>
<dbReference type="PATRIC" id="fig|272123.3.peg.5363"/>
<dbReference type="RefSeq" id="WP_015216897.1">
    <property type="nucleotide sequence ID" value="NC_019771.1"/>
</dbReference>
<dbReference type="Gene3D" id="3.90.1070.10">
    <property type="match status" value="1"/>
</dbReference>
<keyword evidence="9" id="KW-1185">Reference proteome</keyword>
<dbReference type="NCBIfam" id="TIGR01485">
    <property type="entry name" value="SPP_plant-cyano"/>
    <property type="match status" value="1"/>
</dbReference>
<dbReference type="EC" id="3.1.3.24" evidence="4"/>
<name>K9ZM66_ANACC</name>
<dbReference type="NCBIfam" id="TIGR01482">
    <property type="entry name" value="SPP-subfamily"/>
    <property type="match status" value="1"/>
</dbReference>
<evidence type="ECO:0000313" key="8">
    <source>
        <dbReference type="EMBL" id="AFZ60281.1"/>
    </source>
</evidence>
<dbReference type="SFLD" id="SFLDG01140">
    <property type="entry name" value="C2.B:_Phosphomannomutase_and_P"/>
    <property type="match status" value="1"/>
</dbReference>
<dbReference type="SFLD" id="SFLDG01141">
    <property type="entry name" value="C2.B.1:_Sucrose_Phosphatase_Li"/>
    <property type="match status" value="1"/>
</dbReference>
<sequence>MKAFLFVTDLDDTLVGDKKSLNFLEQLNEELINHRKTYGTKIVYATGRSLTLYQQLINTQELLEPDALITAVGTEIYFNSNYKTPDLKWSSKLSIGWNRDLVEKIAANFEDLVLQKASEQLPFKVSYLVKEEAAKKVIPQLDNLLKKENIKFNLIYSGNFSGSENLESKNLDILPFDTDKGLAMKYLQNEWGHSAHETVVCGDSGNDIALFSRGEERGIIVGNALSELREWYTANKTDYRYLAKSFYAEGILEGLRHFQFI</sequence>
<dbReference type="GO" id="GO:0005986">
    <property type="term" value="P:sucrose biosynthetic process"/>
    <property type="evidence" value="ECO:0007669"/>
    <property type="project" value="UniProtKB-UniPathway"/>
</dbReference>
<keyword evidence="5 8" id="KW-0378">Hydrolase</keyword>
<dbReference type="HOGENOM" id="CLU_030534_0_0_3"/>
<dbReference type="PANTHER" id="PTHR46521:SF4">
    <property type="entry name" value="SUCROSE-PHOSPHATASE 2-RELATED"/>
    <property type="match status" value="1"/>
</dbReference>
<evidence type="ECO:0000256" key="1">
    <source>
        <dbReference type="ARBA" id="ARBA00001946"/>
    </source>
</evidence>
<dbReference type="InterPro" id="IPR023214">
    <property type="entry name" value="HAD_sf"/>
</dbReference>
<comment type="pathway">
    <text evidence="2">Glycan biosynthesis; sucrose biosynthesis; sucrose from D-fructose 6-phosphate and UDP-alpha-D-glucose: step 2/2.</text>
</comment>
<evidence type="ECO:0000259" key="7">
    <source>
        <dbReference type="Pfam" id="PF05116"/>
    </source>
</evidence>
<dbReference type="UniPathway" id="UPA00371">
    <property type="reaction ID" value="UER00546"/>
</dbReference>
<gene>
    <name evidence="8" type="ordered locus">Anacy_4941</name>
</gene>
<dbReference type="PANTHER" id="PTHR46521">
    <property type="entry name" value="SUCROSE-PHOSPHATASE 2-RELATED"/>
    <property type="match status" value="1"/>
</dbReference>
<organism evidence="8 9">
    <name type="scientific">Anabaena cylindrica (strain ATCC 27899 / PCC 7122)</name>
    <dbReference type="NCBI Taxonomy" id="272123"/>
    <lineage>
        <taxon>Bacteria</taxon>
        <taxon>Bacillati</taxon>
        <taxon>Cyanobacteriota</taxon>
        <taxon>Cyanophyceae</taxon>
        <taxon>Nostocales</taxon>
        <taxon>Nostocaceae</taxon>
        <taxon>Anabaena</taxon>
    </lineage>
</organism>
<evidence type="ECO:0000256" key="2">
    <source>
        <dbReference type="ARBA" id="ARBA00005070"/>
    </source>
</evidence>
<evidence type="ECO:0000256" key="3">
    <source>
        <dbReference type="ARBA" id="ARBA00007211"/>
    </source>
</evidence>
<dbReference type="Pfam" id="PF05116">
    <property type="entry name" value="S6PP"/>
    <property type="match status" value="1"/>
</dbReference>
<comment type="similarity">
    <text evidence="3">Belongs to the sucrose phosphatase family.</text>
</comment>
<dbReference type="AlphaFoldDB" id="K9ZM66"/>
<protein>
    <recommendedName>
        <fullName evidence="4">sucrose-phosphate phosphatase</fullName>
        <ecNumber evidence="4">3.1.3.24</ecNumber>
    </recommendedName>
</protein>
<dbReference type="InterPro" id="IPR006380">
    <property type="entry name" value="SPP-like_dom"/>
</dbReference>
<dbReference type="InterPro" id="IPR006379">
    <property type="entry name" value="HAD-SF_hydro_IIB"/>
</dbReference>
<dbReference type="GO" id="GO:0000287">
    <property type="term" value="F:magnesium ion binding"/>
    <property type="evidence" value="ECO:0007669"/>
    <property type="project" value="InterPro"/>
</dbReference>
<comment type="cofactor">
    <cofactor evidence="1">
        <name>Mg(2+)</name>
        <dbReference type="ChEBI" id="CHEBI:18420"/>
    </cofactor>
</comment>
<evidence type="ECO:0000313" key="9">
    <source>
        <dbReference type="Proteomes" id="UP000010474"/>
    </source>
</evidence>
<comment type="catalytic activity">
    <reaction evidence="6">
        <text>sucrose 6(F)-phosphate + H2O = sucrose + phosphate</text>
        <dbReference type="Rhea" id="RHEA:19289"/>
        <dbReference type="ChEBI" id="CHEBI:15377"/>
        <dbReference type="ChEBI" id="CHEBI:17992"/>
        <dbReference type="ChEBI" id="CHEBI:43474"/>
        <dbReference type="ChEBI" id="CHEBI:57723"/>
        <dbReference type="EC" id="3.1.3.24"/>
    </reaction>
</comment>
<evidence type="ECO:0000256" key="4">
    <source>
        <dbReference type="ARBA" id="ARBA00013112"/>
    </source>
</evidence>
<dbReference type="Gene3D" id="3.40.50.1000">
    <property type="entry name" value="HAD superfamily/HAD-like"/>
    <property type="match status" value="1"/>
</dbReference>
<dbReference type="InterPro" id="IPR051518">
    <property type="entry name" value="Sucrose_Phosphatase"/>
</dbReference>
<evidence type="ECO:0000256" key="6">
    <source>
        <dbReference type="ARBA" id="ARBA00048036"/>
    </source>
</evidence>
<dbReference type="EMBL" id="CP003659">
    <property type="protein sequence ID" value="AFZ60281.1"/>
    <property type="molecule type" value="Genomic_DNA"/>
</dbReference>
<evidence type="ECO:0000256" key="5">
    <source>
        <dbReference type="ARBA" id="ARBA00022801"/>
    </source>
</evidence>
<dbReference type="STRING" id="272123.Anacy_4941"/>
<dbReference type="eggNOG" id="COG0561">
    <property type="taxonomic scope" value="Bacteria"/>
</dbReference>
<feature type="domain" description="Sucrose phosphatase-like" evidence="7">
    <location>
        <begin position="3"/>
        <end position="259"/>
    </location>
</feature>
<accession>K9ZM66</accession>
<dbReference type="GO" id="GO:0050307">
    <property type="term" value="F:sucrose-phosphate phosphatase activity"/>
    <property type="evidence" value="ECO:0007669"/>
    <property type="project" value="UniProtKB-EC"/>
</dbReference>
<proteinExistence type="inferred from homology"/>
<dbReference type="KEGG" id="acy:Anacy_4941"/>
<dbReference type="NCBIfam" id="TIGR01484">
    <property type="entry name" value="HAD-SF-IIB"/>
    <property type="match status" value="1"/>
</dbReference>